<evidence type="ECO:0000259" key="5">
    <source>
        <dbReference type="Pfam" id="PF00724"/>
    </source>
</evidence>
<comment type="similarity">
    <text evidence="2">Belongs to the NADH:flavin oxidoreductase/NADH oxidase family.</text>
</comment>
<dbReference type="KEGG" id="sva:SVA_1413"/>
<feature type="domain" description="NADH:flavin oxidoreductase/NADH oxidase N-terminal" evidence="5">
    <location>
        <begin position="6"/>
        <end position="327"/>
    </location>
</feature>
<accession>A0A1B4V354</accession>
<evidence type="ECO:0000256" key="2">
    <source>
        <dbReference type="ARBA" id="ARBA00005979"/>
    </source>
</evidence>
<dbReference type="Gene3D" id="3.20.20.70">
    <property type="entry name" value="Aldolase class I"/>
    <property type="match status" value="1"/>
</dbReference>
<sequence>MNVNDFFTPVKAGGLVLPNRIVMAPMTRSRADDDGVPTDLVPVYYAQRASAGLIITEGAFPSAMGKGYVRTPGIATPAQVEGWKKVTRAVHARGGRIVLQIMHAGRISHPLHLPGGAMPVAPSAVRPEGQSYTVEGLKPHPTPRALETAEIPGVIAEYARATERALAAGFDGVELHAASGYLPEQFLSSKTNRRTDAYGGSVANRARFVLEALEAMSAVAGGERVGVKIAPELGFNDIADETPRDTYAQLVKSLRPLGLAYLHVVQTSPATDYHALLRPLFEGAYFAGGSLTRTAAGALLADRRADAAVFGKLFLANPDLPQRFRLEAPLNEPDPATFYTPGPEGYVDYPSLRDARDVHEAA</sequence>
<dbReference type="AlphaFoldDB" id="A0A1B4V354"/>
<keyword evidence="7" id="KW-1185">Reference proteome</keyword>
<dbReference type="Pfam" id="PF00724">
    <property type="entry name" value="Oxidored_FMN"/>
    <property type="match status" value="1"/>
</dbReference>
<dbReference type="Proteomes" id="UP000218899">
    <property type="component" value="Chromosome"/>
</dbReference>
<dbReference type="OrthoDB" id="8523426at2"/>
<reference evidence="6 7" key="1">
    <citation type="submission" date="2015-08" db="EMBL/GenBank/DDBJ databases">
        <title>Complete genome sequence of Sulfurifustis variabilis.</title>
        <authorList>
            <person name="Miura A."/>
            <person name="Kojima H."/>
            <person name="Fukui M."/>
        </authorList>
    </citation>
    <scope>NUCLEOTIDE SEQUENCE [LARGE SCALE GENOMIC DNA]</scope>
    <source>
        <strain evidence="7">skN76</strain>
    </source>
</reference>
<name>A0A1B4V354_9GAMM</name>
<dbReference type="SUPFAM" id="SSF51395">
    <property type="entry name" value="FMN-linked oxidoreductases"/>
    <property type="match status" value="1"/>
</dbReference>
<dbReference type="GO" id="GO:0010181">
    <property type="term" value="F:FMN binding"/>
    <property type="evidence" value="ECO:0007669"/>
    <property type="project" value="InterPro"/>
</dbReference>
<dbReference type="FunFam" id="3.20.20.70:FF:000059">
    <property type="entry name" value="N-ethylmaleimide reductase, FMN-linked"/>
    <property type="match status" value="1"/>
</dbReference>
<organism evidence="6 7">
    <name type="scientific">Sulfurifustis variabilis</name>
    <dbReference type="NCBI Taxonomy" id="1675686"/>
    <lineage>
        <taxon>Bacteria</taxon>
        <taxon>Pseudomonadati</taxon>
        <taxon>Pseudomonadota</taxon>
        <taxon>Gammaproteobacteria</taxon>
        <taxon>Acidiferrobacterales</taxon>
        <taxon>Acidiferrobacteraceae</taxon>
        <taxon>Sulfurifustis</taxon>
    </lineage>
</organism>
<protein>
    <submittedName>
        <fullName evidence="6">1,2-oxophytodienoate reductase</fullName>
    </submittedName>
</protein>
<dbReference type="GO" id="GO:0016628">
    <property type="term" value="F:oxidoreductase activity, acting on the CH-CH group of donors, NAD or NADP as acceptor"/>
    <property type="evidence" value="ECO:0007669"/>
    <property type="project" value="UniProtKB-ARBA"/>
</dbReference>
<dbReference type="EMBL" id="AP014936">
    <property type="protein sequence ID" value="BAU47978.1"/>
    <property type="molecule type" value="Genomic_DNA"/>
</dbReference>
<dbReference type="CDD" id="cd02933">
    <property type="entry name" value="OYE_like_FMN"/>
    <property type="match status" value="1"/>
</dbReference>
<dbReference type="InterPro" id="IPR001155">
    <property type="entry name" value="OxRdtase_FMN_N"/>
</dbReference>
<keyword evidence="3" id="KW-0560">Oxidoreductase</keyword>
<evidence type="ECO:0000256" key="3">
    <source>
        <dbReference type="ARBA" id="ARBA00023002"/>
    </source>
</evidence>
<gene>
    <name evidence="6" type="ORF">SVA_1413</name>
</gene>
<dbReference type="PANTHER" id="PTHR22893">
    <property type="entry name" value="NADH OXIDOREDUCTASE-RELATED"/>
    <property type="match status" value="1"/>
</dbReference>
<evidence type="ECO:0000313" key="6">
    <source>
        <dbReference type="EMBL" id="BAU47978.1"/>
    </source>
</evidence>
<proteinExistence type="inferred from homology"/>
<dbReference type="RefSeq" id="WP_096460535.1">
    <property type="nucleotide sequence ID" value="NZ_AP014936.1"/>
</dbReference>
<feature type="region of interest" description="Disordered" evidence="4">
    <location>
        <begin position="331"/>
        <end position="350"/>
    </location>
</feature>
<dbReference type="PANTHER" id="PTHR22893:SF91">
    <property type="entry name" value="NADPH DEHYDROGENASE 2-RELATED"/>
    <property type="match status" value="1"/>
</dbReference>
<evidence type="ECO:0000256" key="1">
    <source>
        <dbReference type="ARBA" id="ARBA00001917"/>
    </source>
</evidence>
<dbReference type="InterPro" id="IPR045247">
    <property type="entry name" value="Oye-like"/>
</dbReference>
<dbReference type="GO" id="GO:0005829">
    <property type="term" value="C:cytosol"/>
    <property type="evidence" value="ECO:0007669"/>
    <property type="project" value="UniProtKB-ARBA"/>
</dbReference>
<evidence type="ECO:0000256" key="4">
    <source>
        <dbReference type="SAM" id="MobiDB-lite"/>
    </source>
</evidence>
<dbReference type="InterPro" id="IPR013785">
    <property type="entry name" value="Aldolase_TIM"/>
</dbReference>
<comment type="cofactor">
    <cofactor evidence="1">
        <name>FMN</name>
        <dbReference type="ChEBI" id="CHEBI:58210"/>
    </cofactor>
</comment>
<evidence type="ECO:0000313" key="7">
    <source>
        <dbReference type="Proteomes" id="UP000218899"/>
    </source>
</evidence>